<feature type="compositionally biased region" description="Polar residues" evidence="1">
    <location>
        <begin position="116"/>
        <end position="127"/>
    </location>
</feature>
<dbReference type="EMBL" id="CAJPIZ010007928">
    <property type="protein sequence ID" value="CAG2110719.1"/>
    <property type="molecule type" value="Genomic_DNA"/>
</dbReference>
<feature type="region of interest" description="Disordered" evidence="1">
    <location>
        <begin position="43"/>
        <end position="127"/>
    </location>
</feature>
<name>A0A7R9Q2T3_9ACAR</name>
<evidence type="ECO:0000313" key="2">
    <source>
        <dbReference type="EMBL" id="CAD7630289.1"/>
    </source>
</evidence>
<gene>
    <name evidence="2" type="ORF">OSB1V03_LOCUS10702</name>
</gene>
<evidence type="ECO:0000313" key="3">
    <source>
        <dbReference type="Proteomes" id="UP000759131"/>
    </source>
</evidence>
<dbReference type="Proteomes" id="UP000759131">
    <property type="component" value="Unassembled WGS sequence"/>
</dbReference>
<proteinExistence type="predicted"/>
<accession>A0A7R9Q2T3</accession>
<organism evidence="2">
    <name type="scientific">Medioppia subpectinata</name>
    <dbReference type="NCBI Taxonomy" id="1979941"/>
    <lineage>
        <taxon>Eukaryota</taxon>
        <taxon>Metazoa</taxon>
        <taxon>Ecdysozoa</taxon>
        <taxon>Arthropoda</taxon>
        <taxon>Chelicerata</taxon>
        <taxon>Arachnida</taxon>
        <taxon>Acari</taxon>
        <taxon>Acariformes</taxon>
        <taxon>Sarcoptiformes</taxon>
        <taxon>Oribatida</taxon>
        <taxon>Brachypylina</taxon>
        <taxon>Oppioidea</taxon>
        <taxon>Oppiidae</taxon>
        <taxon>Medioppia</taxon>
    </lineage>
</organism>
<feature type="compositionally biased region" description="Gly residues" evidence="1">
    <location>
        <begin position="94"/>
        <end position="105"/>
    </location>
</feature>
<reference evidence="2" key="1">
    <citation type="submission" date="2020-11" db="EMBL/GenBank/DDBJ databases">
        <authorList>
            <person name="Tran Van P."/>
        </authorList>
    </citation>
    <scope>NUCLEOTIDE SEQUENCE</scope>
</reference>
<dbReference type="AlphaFoldDB" id="A0A7R9Q2T3"/>
<dbReference type="EMBL" id="OC862503">
    <property type="protein sequence ID" value="CAD7630289.1"/>
    <property type="molecule type" value="Genomic_DNA"/>
</dbReference>
<dbReference type="OrthoDB" id="10029564at2759"/>
<evidence type="ECO:0000256" key="1">
    <source>
        <dbReference type="SAM" id="MobiDB-lite"/>
    </source>
</evidence>
<keyword evidence="3" id="KW-1185">Reference proteome</keyword>
<feature type="compositionally biased region" description="Polar residues" evidence="1">
    <location>
        <begin position="44"/>
        <end position="53"/>
    </location>
</feature>
<protein>
    <submittedName>
        <fullName evidence="2">Uncharacterized protein</fullName>
    </submittedName>
</protein>
<sequence>MMNRLRTFIRDDDLDKFDELIYKREEQAMLKSKTAPEALKFKQFKQQDSTDSSFDCPDVDGNDSGLNHNEISDENDMNDKPMTRYLPVPHDRVGVGGVGVGGLGGDDQPSDDSGAEINNLNFSINQK</sequence>